<name>A0A8T2QHR4_CERRI</name>
<organism evidence="1 2">
    <name type="scientific">Ceratopteris richardii</name>
    <name type="common">Triangle waterfern</name>
    <dbReference type="NCBI Taxonomy" id="49495"/>
    <lineage>
        <taxon>Eukaryota</taxon>
        <taxon>Viridiplantae</taxon>
        <taxon>Streptophyta</taxon>
        <taxon>Embryophyta</taxon>
        <taxon>Tracheophyta</taxon>
        <taxon>Polypodiopsida</taxon>
        <taxon>Polypodiidae</taxon>
        <taxon>Polypodiales</taxon>
        <taxon>Pteridineae</taxon>
        <taxon>Pteridaceae</taxon>
        <taxon>Parkerioideae</taxon>
        <taxon>Ceratopteris</taxon>
    </lineage>
</organism>
<reference evidence="1" key="1">
    <citation type="submission" date="2021-08" db="EMBL/GenBank/DDBJ databases">
        <title>WGS assembly of Ceratopteris richardii.</title>
        <authorList>
            <person name="Marchant D.B."/>
            <person name="Chen G."/>
            <person name="Jenkins J."/>
            <person name="Shu S."/>
            <person name="Leebens-Mack J."/>
            <person name="Grimwood J."/>
            <person name="Schmutz J."/>
            <person name="Soltis P."/>
            <person name="Soltis D."/>
            <person name="Chen Z.-H."/>
        </authorList>
    </citation>
    <scope>NUCLEOTIDE SEQUENCE</scope>
    <source>
        <strain evidence="1">Whitten #5841</strain>
        <tissue evidence="1">Leaf</tissue>
    </source>
</reference>
<protein>
    <submittedName>
        <fullName evidence="1">Uncharacterized protein</fullName>
    </submittedName>
</protein>
<gene>
    <name evidence="1" type="ORF">KP509_35G046200</name>
</gene>
<sequence length="105" mass="12024">MHSLLQVKNMEFYSIILNFKEFGDVWSSRNSGGNNLYSIPKKGSLIINNRQRGLTISLIKMHNLITIMAPWVLWMRMIFSCLGDVHESAFLVKLNTGALLAPQWN</sequence>
<evidence type="ECO:0000313" key="1">
    <source>
        <dbReference type="EMBL" id="KAH7282751.1"/>
    </source>
</evidence>
<keyword evidence="2" id="KW-1185">Reference proteome</keyword>
<comment type="caution">
    <text evidence="1">The sequence shown here is derived from an EMBL/GenBank/DDBJ whole genome shotgun (WGS) entry which is preliminary data.</text>
</comment>
<evidence type="ECO:0000313" key="2">
    <source>
        <dbReference type="Proteomes" id="UP000825935"/>
    </source>
</evidence>
<dbReference type="Proteomes" id="UP000825935">
    <property type="component" value="Chromosome 35"/>
</dbReference>
<dbReference type="AlphaFoldDB" id="A0A8T2QHR4"/>
<proteinExistence type="predicted"/>
<accession>A0A8T2QHR4</accession>
<dbReference type="EMBL" id="CM035440">
    <property type="protein sequence ID" value="KAH7282751.1"/>
    <property type="molecule type" value="Genomic_DNA"/>
</dbReference>